<feature type="transmembrane region" description="Helical" evidence="5">
    <location>
        <begin position="209"/>
        <end position="233"/>
    </location>
</feature>
<name>A0A2U1D656_9LACO</name>
<dbReference type="PANTHER" id="PTHR43077:SF10">
    <property type="entry name" value="TRANSPORT PERMEASE PROTEIN"/>
    <property type="match status" value="1"/>
</dbReference>
<sequence>MMQGRKLKLLIVLFFMSLIPVVYSSLFLGALMDPYGKVSQLPVAVVAKQANPVLTAMNEHHLFKLENENINQANADLKQGKVYAIVQFDDNFNDQLNQFVKNQQSPTITLVTSEGLSYTTSKLLKNTMLQFTTEYNNQLGQKILTNLQGQNIPTGVGQIIKLQNEERHPVKNNGTAMAPYIFSLTLFVGDIFINQFVMRTLSRKHLDFGRYWITEFLVPFIIASLQVFILLLVNQLFIKIQIDQMTLLVPFALLVAATFSSIIVALNKLIPGIGSLMVLLLTMLQTSSSGGTYAIELSGSFFKTVNAFLPMTYSIDGFKKLISLNNVNIWPEVFILLAFFVLGQLILVRAYRKHELPAL</sequence>
<gene>
    <name evidence="7" type="ORF">C7384_10842</name>
</gene>
<dbReference type="InterPro" id="IPR013525">
    <property type="entry name" value="ABC2_TM"/>
</dbReference>
<evidence type="ECO:0000256" key="4">
    <source>
        <dbReference type="ARBA" id="ARBA00023136"/>
    </source>
</evidence>
<evidence type="ECO:0000256" key="2">
    <source>
        <dbReference type="ARBA" id="ARBA00022692"/>
    </source>
</evidence>
<evidence type="ECO:0000256" key="3">
    <source>
        <dbReference type="ARBA" id="ARBA00022989"/>
    </source>
</evidence>
<dbReference type="NCBIfam" id="TIGR03062">
    <property type="entry name" value="pip_yhgE_Cterm"/>
    <property type="match status" value="1"/>
</dbReference>
<dbReference type="PANTHER" id="PTHR43077">
    <property type="entry name" value="TRANSPORT PERMEASE YVFS-RELATED"/>
    <property type="match status" value="1"/>
</dbReference>
<dbReference type="Gene3D" id="3.40.1710.10">
    <property type="entry name" value="abc type-2 transporter like domain"/>
    <property type="match status" value="1"/>
</dbReference>
<comment type="caution">
    <text evidence="7">The sequence shown here is derived from an EMBL/GenBank/DDBJ whole genome shotgun (WGS) entry which is preliminary data.</text>
</comment>
<feature type="transmembrane region" description="Helical" evidence="5">
    <location>
        <begin position="329"/>
        <end position="351"/>
    </location>
</feature>
<evidence type="ECO:0000259" key="6">
    <source>
        <dbReference type="Pfam" id="PF12698"/>
    </source>
</evidence>
<accession>A0A2U1D656</accession>
<dbReference type="Proteomes" id="UP000245433">
    <property type="component" value="Unassembled WGS sequence"/>
</dbReference>
<organism evidence="7 8">
    <name type="scientific">Convivina intestini</name>
    <dbReference type="NCBI Taxonomy" id="1505726"/>
    <lineage>
        <taxon>Bacteria</taxon>
        <taxon>Bacillati</taxon>
        <taxon>Bacillota</taxon>
        <taxon>Bacilli</taxon>
        <taxon>Lactobacillales</taxon>
        <taxon>Lactobacillaceae</taxon>
        <taxon>Convivina</taxon>
    </lineage>
</organism>
<feature type="transmembrane region" description="Helical" evidence="5">
    <location>
        <begin position="245"/>
        <end position="266"/>
    </location>
</feature>
<comment type="subcellular location">
    <subcellularLocation>
        <location evidence="1">Membrane</location>
        <topology evidence="1">Multi-pass membrane protein</topology>
    </subcellularLocation>
</comment>
<dbReference type="InterPro" id="IPR017501">
    <property type="entry name" value="Phage_infect_YhgE_C"/>
</dbReference>
<evidence type="ECO:0000256" key="5">
    <source>
        <dbReference type="SAM" id="Phobius"/>
    </source>
</evidence>
<feature type="domain" description="ABC-2 type transporter transmembrane" evidence="6">
    <location>
        <begin position="12"/>
        <end position="342"/>
    </location>
</feature>
<reference evidence="7 8" key="1">
    <citation type="submission" date="2018-04" db="EMBL/GenBank/DDBJ databases">
        <title>Genomic Encyclopedia of Type Strains, Phase IV (KMG-IV): sequencing the most valuable type-strain genomes for metagenomic binning, comparative biology and taxonomic classification.</title>
        <authorList>
            <person name="Goeker M."/>
        </authorList>
    </citation>
    <scope>NUCLEOTIDE SEQUENCE [LARGE SCALE GENOMIC DNA]</scope>
    <source>
        <strain evidence="7 8">DSM 28795</strain>
    </source>
</reference>
<keyword evidence="8" id="KW-1185">Reference proteome</keyword>
<keyword evidence="2 5" id="KW-0812">Transmembrane</keyword>
<dbReference type="EMBL" id="QEKT01000008">
    <property type="protein sequence ID" value="PVY83166.1"/>
    <property type="molecule type" value="Genomic_DNA"/>
</dbReference>
<keyword evidence="3 5" id="KW-1133">Transmembrane helix</keyword>
<feature type="transmembrane region" description="Helical" evidence="5">
    <location>
        <begin position="177"/>
        <end position="197"/>
    </location>
</feature>
<dbReference type="GO" id="GO:0140359">
    <property type="term" value="F:ABC-type transporter activity"/>
    <property type="evidence" value="ECO:0007669"/>
    <property type="project" value="InterPro"/>
</dbReference>
<evidence type="ECO:0000313" key="7">
    <source>
        <dbReference type="EMBL" id="PVY83166.1"/>
    </source>
</evidence>
<evidence type="ECO:0000313" key="8">
    <source>
        <dbReference type="Proteomes" id="UP000245433"/>
    </source>
</evidence>
<dbReference type="RefSeq" id="WP_089939238.1">
    <property type="nucleotide sequence ID" value="NZ_CAKOEX010000008.1"/>
</dbReference>
<proteinExistence type="predicted"/>
<dbReference type="GO" id="GO:0016020">
    <property type="term" value="C:membrane"/>
    <property type="evidence" value="ECO:0007669"/>
    <property type="project" value="UniProtKB-SubCell"/>
</dbReference>
<evidence type="ECO:0000256" key="1">
    <source>
        <dbReference type="ARBA" id="ARBA00004141"/>
    </source>
</evidence>
<feature type="transmembrane region" description="Helical" evidence="5">
    <location>
        <begin position="273"/>
        <end position="295"/>
    </location>
</feature>
<protein>
    <submittedName>
        <fullName evidence="7">YhgE/Pip-like protein/YhgE/Pip-like protein</fullName>
    </submittedName>
</protein>
<dbReference type="AlphaFoldDB" id="A0A2U1D656"/>
<dbReference type="OrthoDB" id="9811483at2"/>
<keyword evidence="4 5" id="KW-0472">Membrane</keyword>
<dbReference type="Pfam" id="PF12698">
    <property type="entry name" value="ABC2_membrane_3"/>
    <property type="match status" value="1"/>
</dbReference>
<dbReference type="InterPro" id="IPR051328">
    <property type="entry name" value="T7SS_ABC-Transporter"/>
</dbReference>